<reference evidence="1" key="2">
    <citation type="journal article" date="1993" name="Mol. Microbiol.">
        <title>The virA promoter is a host-range determinant in Agrobacterium tumefaciens.</title>
        <authorList>
            <person name="Turk S.C.H.J."/>
            <person name="Nester E.W."/>
            <person name="Hooykaas P.J.J."/>
        </authorList>
    </citation>
    <scope>NUCLEOTIDE SEQUENCE</scope>
    <source>
        <plasmid evidence="1">Ti</plasmid>
    </source>
</reference>
<dbReference type="EMBL" id="X00493">
    <property type="protein sequence ID" value="CAA25184.1"/>
    <property type="molecule type" value="Genomic_DNA"/>
</dbReference>
<evidence type="ECO:0000313" key="1">
    <source>
        <dbReference type="EMBL" id="CAA25184.1"/>
    </source>
</evidence>
<organism evidence="1">
    <name type="scientific">Agrobacterium tumefaciens</name>
    <dbReference type="NCBI Taxonomy" id="358"/>
    <lineage>
        <taxon>Bacteria</taxon>
        <taxon>Pseudomonadati</taxon>
        <taxon>Pseudomonadota</taxon>
        <taxon>Alphaproteobacteria</taxon>
        <taxon>Hyphomicrobiales</taxon>
        <taxon>Rhizobiaceae</taxon>
        <taxon>Rhizobium/Agrobacterium group</taxon>
        <taxon>Agrobacterium</taxon>
        <taxon>Agrobacterium tumefaciens complex</taxon>
    </lineage>
</organism>
<reference evidence="1" key="1">
    <citation type="journal article" date="1983" name="Plant Mol. Biol.">
        <title>Nucleotide sequence of the T-DNA region from the Agrobacterium tumefaciens octopine Ti plasmid pTi15955.</title>
        <authorList>
            <person name="Barker R.F."/>
            <person name="Idler K.B."/>
            <person name="Thompson D.V."/>
            <person name="Kemp J.D."/>
        </authorList>
    </citation>
    <scope>NUCLEOTIDE SEQUENCE</scope>
    <source>
        <plasmid evidence="1">Ti</plasmid>
    </source>
</reference>
<geneLocation type="plasmid" evidence="1">
    <name>Ti</name>
</geneLocation>
<dbReference type="PIR" id="S28704">
    <property type="entry name" value="S28704"/>
</dbReference>
<protein>
    <submittedName>
        <fullName evidence="1">Ti plasmid pTi15955 T-DNA region</fullName>
    </submittedName>
</protein>
<accession>Q44401</accession>
<sequence>MSASFLLRQQVHGLEVKLSRLEPPFLRGLSSDQPQALSVLQSALCGPTLIASSVKLAKGNNIAKYCVVKCNYVLISWKCLSIIFINVLNYCFVKCNFAFSGF</sequence>
<reference evidence="1" key="3">
    <citation type="journal article" date="1993" name="Plant J.">
        <title>Tissue-specific and wound-inducible pattern of expression of the mannopine synthase promoter is determined by the interaction between positive and negative cis-regulatory elements.</title>
        <authorList>
            <person name="Guevara-Garcia A."/>
            <person name="Mosqueda-cano G."/>
            <person name="Argueello-Astorga G."/>
            <person name="Simpson J."/>
            <person name="Herrera-Estrella L."/>
        </authorList>
    </citation>
    <scope>NUCLEOTIDE SEQUENCE</scope>
    <source>
        <plasmid evidence="1">Ti</plasmid>
    </source>
</reference>
<dbReference type="AlphaFoldDB" id="Q44401"/>
<proteinExistence type="predicted"/>
<keyword evidence="1" id="KW-0614">Plasmid</keyword>
<name>Q44401_AGRTU</name>